<organism evidence="3 4">
    <name type="scientific">Candidatus Phocaeicola faecigallinarum</name>
    <dbReference type="NCBI Taxonomy" id="2838732"/>
    <lineage>
        <taxon>Bacteria</taxon>
        <taxon>Pseudomonadati</taxon>
        <taxon>Bacteroidota</taxon>
        <taxon>Bacteroidia</taxon>
        <taxon>Bacteroidales</taxon>
        <taxon>Bacteroidaceae</taxon>
        <taxon>Phocaeicola</taxon>
    </lineage>
</organism>
<dbReference type="Proteomes" id="UP000783796">
    <property type="component" value="Unassembled WGS sequence"/>
</dbReference>
<gene>
    <name evidence="3" type="ORF">H9777_03140</name>
</gene>
<dbReference type="EMBL" id="JAHLFW010000032">
    <property type="protein sequence ID" value="MBU3837314.1"/>
    <property type="molecule type" value="Genomic_DNA"/>
</dbReference>
<dbReference type="InterPro" id="IPR017937">
    <property type="entry name" value="Thioredoxin_CS"/>
</dbReference>
<dbReference type="PANTHER" id="PTHR42852:SF17">
    <property type="entry name" value="THIOREDOXIN-LIKE PROTEIN HI_1115"/>
    <property type="match status" value="1"/>
</dbReference>
<name>A0A948WW66_9BACT</name>
<dbReference type="PANTHER" id="PTHR42852">
    <property type="entry name" value="THIOL:DISULFIDE INTERCHANGE PROTEIN DSBE"/>
    <property type="match status" value="1"/>
</dbReference>
<proteinExistence type="predicted"/>
<reference evidence="3" key="1">
    <citation type="journal article" date="2021" name="PeerJ">
        <title>Extensive microbial diversity within the chicken gut microbiome revealed by metagenomics and culture.</title>
        <authorList>
            <person name="Gilroy R."/>
            <person name="Ravi A."/>
            <person name="Getino M."/>
            <person name="Pursley I."/>
            <person name="Horton D.L."/>
            <person name="Alikhan N.F."/>
            <person name="Baker D."/>
            <person name="Gharbi K."/>
            <person name="Hall N."/>
            <person name="Watson M."/>
            <person name="Adriaenssens E.M."/>
            <person name="Foster-Nyarko E."/>
            <person name="Jarju S."/>
            <person name="Secka A."/>
            <person name="Antonio M."/>
            <person name="Oren A."/>
            <person name="Chaudhuri R.R."/>
            <person name="La Ragione R."/>
            <person name="Hildebrand F."/>
            <person name="Pallen M.J."/>
        </authorList>
    </citation>
    <scope>NUCLEOTIDE SEQUENCE</scope>
    <source>
        <strain evidence="3">G4-2901</strain>
    </source>
</reference>
<protein>
    <submittedName>
        <fullName evidence="3">TlpA family protein disulfide reductase</fullName>
    </submittedName>
</protein>
<sequence length="402" mass="47227">MKTHIYIYISILFMVMFSACGKKTDREYLSEVLDNMNKVNSVKYHCVLKSWEPGDNEPVYDEQREIYEHVNPEDTAIGYSYLIASDKEFKYPLSVYDGTVQSYIEEKEIVIDDFTRKRPVPFRIIKQEAFYHMKAIIDYALNTNDSIVLTLKDEGKDFLMELTINMPNQVEFFGKAQYMPENPYTYDPTSIYKVWISKENDMPYRYRREMQHNINEEICSDFVFNPSGMGKIIAEDYYPEGYERYIRGQKKEKPAVDMTGKTAPEWTLTDINDRKISLSDIKSKIVLLQLTGIGCGPCKVSIPFLNRLREKYDNNELEIIAVETWIKRKSSSENYIRKNDIKYKFLTADKESIEKLINDYQAGSSVPQFYLIGKDRKILKKFQGYAEKISDKEIEDEIKKNL</sequence>
<dbReference type="CDD" id="cd02966">
    <property type="entry name" value="TlpA_like_family"/>
    <property type="match status" value="1"/>
</dbReference>
<dbReference type="PROSITE" id="PS00194">
    <property type="entry name" value="THIOREDOXIN_1"/>
    <property type="match status" value="1"/>
</dbReference>
<dbReference type="PROSITE" id="PS51257">
    <property type="entry name" value="PROKAR_LIPOPROTEIN"/>
    <property type="match status" value="1"/>
</dbReference>
<dbReference type="InterPro" id="IPR000866">
    <property type="entry name" value="AhpC/TSA"/>
</dbReference>
<keyword evidence="1" id="KW-0676">Redox-active center</keyword>
<evidence type="ECO:0000313" key="4">
    <source>
        <dbReference type="Proteomes" id="UP000783796"/>
    </source>
</evidence>
<dbReference type="Gene3D" id="3.40.30.10">
    <property type="entry name" value="Glutaredoxin"/>
    <property type="match status" value="1"/>
</dbReference>
<dbReference type="PROSITE" id="PS51352">
    <property type="entry name" value="THIOREDOXIN_2"/>
    <property type="match status" value="1"/>
</dbReference>
<dbReference type="GO" id="GO:0016209">
    <property type="term" value="F:antioxidant activity"/>
    <property type="evidence" value="ECO:0007669"/>
    <property type="project" value="InterPro"/>
</dbReference>
<evidence type="ECO:0000256" key="1">
    <source>
        <dbReference type="ARBA" id="ARBA00023284"/>
    </source>
</evidence>
<dbReference type="AlphaFoldDB" id="A0A948WW66"/>
<dbReference type="InterPro" id="IPR013766">
    <property type="entry name" value="Thioredoxin_domain"/>
</dbReference>
<dbReference type="Pfam" id="PF00578">
    <property type="entry name" value="AhpC-TSA"/>
    <property type="match status" value="1"/>
</dbReference>
<dbReference type="InterPro" id="IPR036249">
    <property type="entry name" value="Thioredoxin-like_sf"/>
</dbReference>
<dbReference type="SUPFAM" id="SSF52833">
    <property type="entry name" value="Thioredoxin-like"/>
    <property type="match status" value="1"/>
</dbReference>
<evidence type="ECO:0000259" key="2">
    <source>
        <dbReference type="PROSITE" id="PS51352"/>
    </source>
</evidence>
<reference evidence="3" key="2">
    <citation type="submission" date="2021-04" db="EMBL/GenBank/DDBJ databases">
        <authorList>
            <person name="Gilroy R."/>
        </authorList>
    </citation>
    <scope>NUCLEOTIDE SEQUENCE</scope>
    <source>
        <strain evidence="3">G4-2901</strain>
    </source>
</reference>
<feature type="domain" description="Thioredoxin" evidence="2">
    <location>
        <begin position="257"/>
        <end position="402"/>
    </location>
</feature>
<comment type="caution">
    <text evidence="3">The sequence shown here is derived from an EMBL/GenBank/DDBJ whole genome shotgun (WGS) entry which is preliminary data.</text>
</comment>
<evidence type="ECO:0000313" key="3">
    <source>
        <dbReference type="EMBL" id="MBU3837314.1"/>
    </source>
</evidence>
<dbReference type="InterPro" id="IPR050553">
    <property type="entry name" value="Thioredoxin_ResA/DsbE_sf"/>
</dbReference>
<dbReference type="GO" id="GO:0016491">
    <property type="term" value="F:oxidoreductase activity"/>
    <property type="evidence" value="ECO:0007669"/>
    <property type="project" value="InterPro"/>
</dbReference>
<accession>A0A948WW66</accession>